<keyword evidence="2" id="KW-0732">Signal</keyword>
<evidence type="ECO:0000256" key="1">
    <source>
        <dbReference type="SAM" id="MobiDB-lite"/>
    </source>
</evidence>
<keyword evidence="4" id="KW-1185">Reference proteome</keyword>
<name>A0A4R1REC1_HYDET</name>
<accession>A0A4R1REC1</accession>
<evidence type="ECO:0000313" key="3">
    <source>
        <dbReference type="EMBL" id="TCL64243.1"/>
    </source>
</evidence>
<organism evidence="3 4">
    <name type="scientific">Hydrogenispora ethanolica</name>
    <dbReference type="NCBI Taxonomy" id="1082276"/>
    <lineage>
        <taxon>Bacteria</taxon>
        <taxon>Bacillati</taxon>
        <taxon>Bacillota</taxon>
        <taxon>Hydrogenispora</taxon>
    </lineage>
</organism>
<sequence length="178" mass="20282">MKKWYIGFMVAVLIGSFSVTALAGPGRGPGPGPGHRYDGPGRYDKGPGGPGDRRVRDDARFVIHRTAQVIDDAQAAARRGHRPMGLAQAVAHQRWARDLYWKGAYRDAIYHSLRARNIAFQVLENNRGWVRREYRRDNMEEVYFRSSPRDKDLDLSLGMIKVGRDDEFISIRLNLDLD</sequence>
<feature type="compositionally biased region" description="Basic and acidic residues" evidence="1">
    <location>
        <begin position="35"/>
        <end position="54"/>
    </location>
</feature>
<evidence type="ECO:0000313" key="4">
    <source>
        <dbReference type="Proteomes" id="UP000295008"/>
    </source>
</evidence>
<protein>
    <submittedName>
        <fullName evidence="3">Uncharacterized protein</fullName>
    </submittedName>
</protein>
<proteinExistence type="predicted"/>
<feature type="signal peptide" evidence="2">
    <location>
        <begin position="1"/>
        <end position="23"/>
    </location>
</feature>
<dbReference type="RefSeq" id="WP_132015190.1">
    <property type="nucleotide sequence ID" value="NZ_SLUN01000019.1"/>
</dbReference>
<feature type="region of interest" description="Disordered" evidence="1">
    <location>
        <begin position="25"/>
        <end position="54"/>
    </location>
</feature>
<comment type="caution">
    <text evidence="3">The sequence shown here is derived from an EMBL/GenBank/DDBJ whole genome shotgun (WGS) entry which is preliminary data.</text>
</comment>
<gene>
    <name evidence="3" type="ORF">EDC14_101949</name>
</gene>
<reference evidence="3 4" key="1">
    <citation type="submission" date="2019-03" db="EMBL/GenBank/DDBJ databases">
        <title>Genomic Encyclopedia of Type Strains, Phase IV (KMG-IV): sequencing the most valuable type-strain genomes for metagenomic binning, comparative biology and taxonomic classification.</title>
        <authorList>
            <person name="Goeker M."/>
        </authorList>
    </citation>
    <scope>NUCLEOTIDE SEQUENCE [LARGE SCALE GENOMIC DNA]</scope>
    <source>
        <strain evidence="3 4">LX-B</strain>
    </source>
</reference>
<dbReference type="Proteomes" id="UP000295008">
    <property type="component" value="Unassembled WGS sequence"/>
</dbReference>
<dbReference type="AlphaFoldDB" id="A0A4R1REC1"/>
<dbReference type="EMBL" id="SLUN01000019">
    <property type="protein sequence ID" value="TCL64243.1"/>
    <property type="molecule type" value="Genomic_DNA"/>
</dbReference>
<feature type="chain" id="PRO_5020267144" evidence="2">
    <location>
        <begin position="24"/>
        <end position="178"/>
    </location>
</feature>
<evidence type="ECO:0000256" key="2">
    <source>
        <dbReference type="SAM" id="SignalP"/>
    </source>
</evidence>